<dbReference type="InterPro" id="IPR001810">
    <property type="entry name" value="F-box_dom"/>
</dbReference>
<dbReference type="InterPro" id="IPR036047">
    <property type="entry name" value="F-box-like_dom_sf"/>
</dbReference>
<sequence>MEKFSDLKISSSEKPKNLCDLPIEIVEMIVEKLDFTRRSFVRQTCKTLREIVDGLKPCCCNEIKITIGLEECELKLEGHSIKYKRSEGEDPKEILEWMLKRMFDDLLTFVPNLQTNTYLVQFYDEQLTWPIFRSVYKKCVPQPIKARLIEHRTMEKYEEGIIKVKILRIEWTDLLDNKGNRRLIIWPSYFKYFRERQEDIFVHESELVPAKNTKVMLRPLKYREKPAE</sequence>
<dbReference type="Pfam" id="PF00646">
    <property type="entry name" value="F-box"/>
    <property type="match status" value="1"/>
</dbReference>
<reference evidence="3" key="1">
    <citation type="submission" date="2016-11" db="UniProtKB">
        <authorList>
            <consortium name="WormBaseParasite"/>
        </authorList>
    </citation>
    <scope>IDENTIFICATION</scope>
</reference>
<evidence type="ECO:0000313" key="3">
    <source>
        <dbReference type="WBParaSite" id="Csp11.Scaffold629.g8609.t1"/>
    </source>
</evidence>
<proteinExistence type="predicted"/>
<protein>
    <submittedName>
        <fullName evidence="3">F-box domain-containing protein</fullName>
    </submittedName>
</protein>
<evidence type="ECO:0000313" key="2">
    <source>
        <dbReference type="Proteomes" id="UP000095282"/>
    </source>
</evidence>
<dbReference type="Proteomes" id="UP000095282">
    <property type="component" value="Unplaced"/>
</dbReference>
<dbReference type="PROSITE" id="PS50181">
    <property type="entry name" value="FBOX"/>
    <property type="match status" value="1"/>
</dbReference>
<dbReference type="CDD" id="cd22150">
    <property type="entry name" value="F-box_CeFBXA-like"/>
    <property type="match status" value="1"/>
</dbReference>
<dbReference type="SUPFAM" id="SSF81383">
    <property type="entry name" value="F-box domain"/>
    <property type="match status" value="1"/>
</dbReference>
<keyword evidence="2" id="KW-1185">Reference proteome</keyword>
<feature type="domain" description="F-box" evidence="1">
    <location>
        <begin position="15"/>
        <end position="53"/>
    </location>
</feature>
<dbReference type="WBParaSite" id="Csp11.Scaffold629.g8609.t1">
    <property type="protein sequence ID" value="Csp11.Scaffold629.g8609.t1"/>
    <property type="gene ID" value="Csp11.Scaffold629.g8609"/>
</dbReference>
<organism evidence="2 3">
    <name type="scientific">Caenorhabditis tropicalis</name>
    <dbReference type="NCBI Taxonomy" id="1561998"/>
    <lineage>
        <taxon>Eukaryota</taxon>
        <taxon>Metazoa</taxon>
        <taxon>Ecdysozoa</taxon>
        <taxon>Nematoda</taxon>
        <taxon>Chromadorea</taxon>
        <taxon>Rhabditida</taxon>
        <taxon>Rhabditina</taxon>
        <taxon>Rhabditomorpha</taxon>
        <taxon>Rhabditoidea</taxon>
        <taxon>Rhabditidae</taxon>
        <taxon>Peloderinae</taxon>
        <taxon>Caenorhabditis</taxon>
    </lineage>
</organism>
<evidence type="ECO:0000259" key="1">
    <source>
        <dbReference type="PROSITE" id="PS50181"/>
    </source>
</evidence>
<accession>A0A1I7UEU9</accession>
<dbReference type="SMART" id="SM00256">
    <property type="entry name" value="FBOX"/>
    <property type="match status" value="1"/>
</dbReference>
<name>A0A1I7UEU9_9PELO</name>
<dbReference type="AlphaFoldDB" id="A0A1I7UEU9"/>